<dbReference type="KEGG" id="mets:DK389_04490"/>
<organism evidence="2 3">
    <name type="scientific">Methylobacterium durans</name>
    <dbReference type="NCBI Taxonomy" id="2202825"/>
    <lineage>
        <taxon>Bacteria</taxon>
        <taxon>Pseudomonadati</taxon>
        <taxon>Pseudomonadota</taxon>
        <taxon>Alphaproteobacteria</taxon>
        <taxon>Hyphomicrobiales</taxon>
        <taxon>Methylobacteriaceae</taxon>
        <taxon>Methylobacterium</taxon>
    </lineage>
</organism>
<dbReference type="Proteomes" id="UP000245926">
    <property type="component" value="Chromosome"/>
</dbReference>
<dbReference type="InterPro" id="IPR011330">
    <property type="entry name" value="Glyco_hydro/deAcase_b/a-brl"/>
</dbReference>
<dbReference type="Gene3D" id="3.40.50.880">
    <property type="match status" value="1"/>
</dbReference>
<dbReference type="InterPro" id="IPR038255">
    <property type="entry name" value="PBS_linker_sf"/>
</dbReference>
<feature type="domain" description="DUF4214" evidence="1">
    <location>
        <begin position="906"/>
        <end position="973"/>
    </location>
</feature>
<dbReference type="SUPFAM" id="SSF88713">
    <property type="entry name" value="Glycoside hydrolase/deacetylase"/>
    <property type="match status" value="1"/>
</dbReference>
<protein>
    <recommendedName>
        <fullName evidence="1">DUF4214 domain-containing protein</fullName>
    </recommendedName>
</protein>
<feature type="domain" description="DUF4214" evidence="1">
    <location>
        <begin position="1027"/>
        <end position="1095"/>
    </location>
</feature>
<proteinExistence type="predicted"/>
<dbReference type="InterPro" id="IPR029062">
    <property type="entry name" value="Class_I_gatase-like"/>
</dbReference>
<dbReference type="AlphaFoldDB" id="A0A2U8W1K0"/>
<dbReference type="Gene3D" id="1.10.3130.20">
    <property type="entry name" value="Phycobilisome linker domain"/>
    <property type="match status" value="1"/>
</dbReference>
<reference evidence="3" key="1">
    <citation type="submission" date="2018-05" db="EMBL/GenBank/DDBJ databases">
        <title>Complete Genome Sequence of Methylobacterium sp. 17SD2-17.</title>
        <authorList>
            <person name="Srinivasan S."/>
        </authorList>
    </citation>
    <scope>NUCLEOTIDE SEQUENCE [LARGE SCALE GENOMIC DNA]</scope>
    <source>
        <strain evidence="3">17SD2-17</strain>
    </source>
</reference>
<evidence type="ECO:0000259" key="1">
    <source>
        <dbReference type="Pfam" id="PF13946"/>
    </source>
</evidence>
<dbReference type="GO" id="GO:0005975">
    <property type="term" value="P:carbohydrate metabolic process"/>
    <property type="evidence" value="ECO:0007669"/>
    <property type="project" value="InterPro"/>
</dbReference>
<dbReference type="Pfam" id="PF13946">
    <property type="entry name" value="DUF4214"/>
    <property type="match status" value="2"/>
</dbReference>
<dbReference type="InterPro" id="IPR025282">
    <property type="entry name" value="DUF4214"/>
</dbReference>
<dbReference type="OrthoDB" id="7966550at2"/>
<sequence length="1107" mass="116417">MYGKFESSTSTYFLALKLDNAAGAAETSIGPNTTIWLNTDRNASTGYQVFAGSPVGAEYKIEFGATGIPTLYSLDAAGGITAASAGLQYKFSPDNQTIELSIPQSVLSQSFASGAIPGVDMALDINDRVFAPSNFGAPFTIKAPAAHVDDHQLKVGIVYSETSAARYFNSTAYSDLFMAAQNQATMAGIPYDVLSEADLKNIDTLKQYDTLIFPSFANVKQGDLSAIQNTLTDAVYKYGISLIAAGNFMTNDENGTALSVDAYARMKSLLGVQPDHFDSVTSDAIHASGDNAASVIGYAADPNNPIHTYTANATSNVGVAVYTGTDPSAQVVATQTTTGGTQPGTHNAILATQTGGKNVFFSTEGMLADSNMLGHALDYTIQSQKLAGPELSLQMSRFASIVATRVDMDQAMYPEDVAPGGGAGINEKFLSIVQQWKQSYNFAGSYYVDIGDGQNGTYASNTSGSDPSLWTSASLQHSASFYQQLIALGGEIGSHTMTHPEDTNPLTAAQLAYQFGASKTLLEKYLPGYQVVGTALPGAPETLATDESIYKAAPSYAYITGRYTGVGANYPGAFGYLTPSASDTQKVFIAPNMKADFSLVEALPQFGGGMTAAQAAAEWQKEFDALSSHSDLPVAVWTWHDYGAAAWPTNGTAQSPYTTDMYTSFISYASQRGSEFVTLADLAQRITASEKATFDYRFDSGTNTLTASVTGGNLGNFALDLQAGYHIASVSNGGQAWYAYDDDSVFLPASLSGATYNIQLGTSASQVTHITALPMRADLISLSGNGRDLSFQVTGDGQVSLDLADLNGFTVKVTGATVIGQTQDATGAHLVLGLTGLATHDVSVELVPTAQPQNRPFFGEVSNDPHSAAGEVYALYDAVLHRPSDVGGQQYWTGVHSAGLSLHDIAQAFLDSSEGQSHLGSGDNLSFVQALYQTALDRAGDTGGVQYWTSSLDQGLSRADAIVSFAFSAENLAGLQSAYSAGIFTADADAGEAARLYYGLLNRAPDAGGLQYWSGALKGGLSDADAAQSFIGSTEHQVKYASLTDAAFVDTLYQNALGRQADTGGHDYWAGILAQGGSRASVAVGITQSDEAHQHLLSFIETGWHLV</sequence>
<evidence type="ECO:0000313" key="2">
    <source>
        <dbReference type="EMBL" id="AWN39935.1"/>
    </source>
</evidence>
<accession>A0A2U8W1K0</accession>
<dbReference type="Gene3D" id="3.20.20.370">
    <property type="entry name" value="Glycoside hydrolase/deacetylase"/>
    <property type="match status" value="1"/>
</dbReference>
<gene>
    <name evidence="2" type="ORF">DK389_04490</name>
</gene>
<name>A0A2U8W1K0_9HYPH</name>
<dbReference type="EMBL" id="CP029550">
    <property type="protein sequence ID" value="AWN39935.1"/>
    <property type="molecule type" value="Genomic_DNA"/>
</dbReference>
<keyword evidence="3" id="KW-1185">Reference proteome</keyword>
<evidence type="ECO:0000313" key="3">
    <source>
        <dbReference type="Proteomes" id="UP000245926"/>
    </source>
</evidence>